<evidence type="ECO:0000256" key="16">
    <source>
        <dbReference type="ARBA" id="ARBA00049061"/>
    </source>
</evidence>
<dbReference type="Proteomes" id="UP000018468">
    <property type="component" value="Linkage group LG22"/>
</dbReference>
<evidence type="ECO:0000256" key="3">
    <source>
        <dbReference type="ARBA" id="ARBA00011736"/>
    </source>
</evidence>
<accession>W5MDH4</accession>
<comment type="function">
    <text evidence="15">Catalyzes the reversible hydration of carbon dioxide into bicarbonate and protons and thus is essential to maintaining intracellular and extracellular pH. May stimulate the sodium/bicarbonate transporter activity of SLC4A4 that acts in pH homeostasis. It is essential for acid overload removal from the retina and retina epithelium, and acid release in the choriocapillaris in the choroid.</text>
</comment>
<dbReference type="Ensembl" id="ENSLOCT00000006442.1">
    <property type="protein sequence ID" value="ENSLOCP00000006433.1"/>
    <property type="gene ID" value="ENSLOCG00000005339.1"/>
</dbReference>
<comment type="subunit">
    <text evidence="3">Interacts with SLC4A4.</text>
</comment>
<dbReference type="EC" id="4.2.1.1" evidence="4"/>
<keyword evidence="6" id="KW-1003">Cell membrane</keyword>
<dbReference type="AlphaFoldDB" id="W5MDH4"/>
<evidence type="ECO:0000313" key="19">
    <source>
        <dbReference type="Ensembl" id="ENSLOCP00000006433.1"/>
    </source>
</evidence>
<dbReference type="PANTHER" id="PTHR18952">
    <property type="entry name" value="CARBONIC ANHYDRASE"/>
    <property type="match status" value="1"/>
</dbReference>
<dbReference type="GO" id="GO:0005886">
    <property type="term" value="C:plasma membrane"/>
    <property type="evidence" value="ECO:0000318"/>
    <property type="project" value="GO_Central"/>
</dbReference>
<dbReference type="STRING" id="7918.ENSLOCP00000006433"/>
<keyword evidence="9" id="KW-0862">Zinc</keyword>
<keyword evidence="12" id="KW-0449">Lipoprotein</keyword>
<evidence type="ECO:0000256" key="14">
    <source>
        <dbReference type="ARBA" id="ARBA00032355"/>
    </source>
</evidence>
<evidence type="ECO:0000256" key="7">
    <source>
        <dbReference type="ARBA" id="ARBA00022622"/>
    </source>
</evidence>
<dbReference type="GeneTree" id="ENSGT00940000155690"/>
<feature type="signal peptide" evidence="17">
    <location>
        <begin position="1"/>
        <end position="18"/>
    </location>
</feature>
<dbReference type="GO" id="GO:0004089">
    <property type="term" value="F:carbonate dehydratase activity"/>
    <property type="evidence" value="ECO:0000318"/>
    <property type="project" value="GO_Central"/>
</dbReference>
<dbReference type="eggNOG" id="KOG0382">
    <property type="taxonomic scope" value="Eukaryota"/>
</dbReference>
<evidence type="ECO:0000256" key="15">
    <source>
        <dbReference type="ARBA" id="ARBA00045603"/>
    </source>
</evidence>
<dbReference type="InParanoid" id="W5MDH4"/>
<dbReference type="EMBL" id="AHAT01005793">
    <property type="status" value="NOT_ANNOTATED_CDS"/>
    <property type="molecule type" value="Genomic_DNA"/>
</dbReference>
<keyword evidence="11" id="KW-0456">Lyase</keyword>
<keyword evidence="20" id="KW-1185">Reference proteome</keyword>
<evidence type="ECO:0000256" key="9">
    <source>
        <dbReference type="ARBA" id="ARBA00022833"/>
    </source>
</evidence>
<dbReference type="PANTHER" id="PTHR18952:SF95">
    <property type="entry name" value="CARBONIC ANHYDRASE 4"/>
    <property type="match status" value="1"/>
</dbReference>
<protein>
    <recommendedName>
        <fullName evidence="5">Carbonic anhydrase 4</fullName>
        <ecNumber evidence="4">4.2.1.1</ecNumber>
    </recommendedName>
    <alternativeName>
        <fullName evidence="14">Carbonate dehydratase IV</fullName>
    </alternativeName>
    <alternativeName>
        <fullName evidence="13">Carbonic anhydrase IV</fullName>
    </alternativeName>
</protein>
<dbReference type="HOGENOM" id="CLU_039326_2_0_1"/>
<feature type="chain" id="PRO_5004867645" description="Carbonic anhydrase 4" evidence="17">
    <location>
        <begin position="19"/>
        <end position="287"/>
    </location>
</feature>
<keyword evidence="7" id="KW-0336">GPI-anchor</keyword>
<evidence type="ECO:0000256" key="2">
    <source>
        <dbReference type="ARBA" id="ARBA00010718"/>
    </source>
</evidence>
<evidence type="ECO:0000256" key="5">
    <source>
        <dbReference type="ARBA" id="ARBA00014205"/>
    </source>
</evidence>
<proteinExistence type="inferred from homology"/>
<dbReference type="Bgee" id="ENSLOCG00000005339">
    <property type="expression patterns" value="Expressed in mesonephros and 2 other cell types or tissues"/>
</dbReference>
<evidence type="ECO:0000256" key="1">
    <source>
        <dbReference type="ARBA" id="ARBA00004609"/>
    </source>
</evidence>
<comment type="catalytic activity">
    <reaction evidence="16">
        <text>hydrogencarbonate + H(+) = CO2 + H2O</text>
        <dbReference type="Rhea" id="RHEA:10748"/>
        <dbReference type="ChEBI" id="CHEBI:15377"/>
        <dbReference type="ChEBI" id="CHEBI:15378"/>
        <dbReference type="ChEBI" id="CHEBI:16526"/>
        <dbReference type="ChEBI" id="CHEBI:17544"/>
        <dbReference type="EC" id="4.2.1.1"/>
    </reaction>
    <physiologicalReaction direction="left-to-right" evidence="16">
        <dbReference type="Rhea" id="RHEA:10749"/>
    </physiologicalReaction>
    <physiologicalReaction direction="right-to-left" evidence="16">
        <dbReference type="Rhea" id="RHEA:10750"/>
    </physiologicalReaction>
</comment>
<keyword evidence="8" id="KW-0479">Metal-binding</keyword>
<dbReference type="PROSITE" id="PS51144">
    <property type="entry name" value="ALPHA_CA_2"/>
    <property type="match status" value="1"/>
</dbReference>
<dbReference type="InterPro" id="IPR036398">
    <property type="entry name" value="CA_dom_sf"/>
</dbReference>
<evidence type="ECO:0000256" key="6">
    <source>
        <dbReference type="ARBA" id="ARBA00022475"/>
    </source>
</evidence>
<reference evidence="19" key="3">
    <citation type="submission" date="2025-09" db="UniProtKB">
        <authorList>
            <consortium name="Ensembl"/>
        </authorList>
    </citation>
    <scope>IDENTIFICATION</scope>
</reference>
<keyword evidence="17" id="KW-0732">Signal</keyword>
<feature type="domain" description="Alpha-carbonic anhydrase" evidence="18">
    <location>
        <begin position="30"/>
        <end position="286"/>
    </location>
</feature>
<comment type="similarity">
    <text evidence="2">Belongs to the alpha-carbonic anhydrase family.</text>
</comment>
<evidence type="ECO:0000256" key="17">
    <source>
        <dbReference type="SAM" id="SignalP"/>
    </source>
</evidence>
<dbReference type="Gene3D" id="3.10.200.10">
    <property type="entry name" value="Alpha carbonic anhydrase"/>
    <property type="match status" value="1"/>
</dbReference>
<evidence type="ECO:0000256" key="13">
    <source>
        <dbReference type="ARBA" id="ARBA00032271"/>
    </source>
</evidence>
<dbReference type="GO" id="GO:0008270">
    <property type="term" value="F:zinc ion binding"/>
    <property type="evidence" value="ECO:0007669"/>
    <property type="project" value="InterPro"/>
</dbReference>
<dbReference type="InterPro" id="IPR023561">
    <property type="entry name" value="Carbonic_anhydrase_a-class"/>
</dbReference>
<evidence type="ECO:0000256" key="11">
    <source>
        <dbReference type="ARBA" id="ARBA00023239"/>
    </source>
</evidence>
<evidence type="ECO:0000256" key="8">
    <source>
        <dbReference type="ARBA" id="ARBA00022723"/>
    </source>
</evidence>
<name>W5MDH4_LEPOC</name>
<keyword evidence="7" id="KW-0472">Membrane</keyword>
<reference evidence="20" key="1">
    <citation type="submission" date="2011-12" db="EMBL/GenBank/DDBJ databases">
        <title>The Draft Genome of Lepisosteus oculatus.</title>
        <authorList>
            <consortium name="The Broad Institute Genome Assembly &amp; Analysis Group"/>
            <consortium name="Computational R&amp;D Group"/>
            <consortium name="and Sequencing Platform"/>
            <person name="Di Palma F."/>
            <person name="Alfoldi J."/>
            <person name="Johnson J."/>
            <person name="Berlin A."/>
            <person name="Gnerre S."/>
            <person name="Jaffe D."/>
            <person name="MacCallum I."/>
            <person name="Young S."/>
            <person name="Walker B.J."/>
            <person name="Lander E.S."/>
            <person name="Lindblad-Toh K."/>
        </authorList>
    </citation>
    <scope>NUCLEOTIDE SEQUENCE [LARGE SCALE GENOMIC DNA]</scope>
</reference>
<dbReference type="EMBL" id="AHAT01005792">
    <property type="status" value="NOT_ANNOTATED_CDS"/>
    <property type="molecule type" value="Genomic_DNA"/>
</dbReference>
<dbReference type="SMART" id="SM01057">
    <property type="entry name" value="Carb_anhydrase"/>
    <property type="match status" value="1"/>
</dbReference>
<dbReference type="SUPFAM" id="SSF51069">
    <property type="entry name" value="Carbonic anhydrase"/>
    <property type="match status" value="1"/>
</dbReference>
<evidence type="ECO:0000256" key="4">
    <source>
        <dbReference type="ARBA" id="ARBA00012925"/>
    </source>
</evidence>
<dbReference type="EMBL" id="AHAT01005791">
    <property type="status" value="NOT_ANNOTATED_CDS"/>
    <property type="molecule type" value="Genomic_DNA"/>
</dbReference>
<dbReference type="InterPro" id="IPR001148">
    <property type="entry name" value="CA_dom"/>
</dbReference>
<evidence type="ECO:0000259" key="18">
    <source>
        <dbReference type="PROSITE" id="PS51144"/>
    </source>
</evidence>
<organism evidence="19 20">
    <name type="scientific">Lepisosteus oculatus</name>
    <name type="common">Spotted gar</name>
    <dbReference type="NCBI Taxonomy" id="7918"/>
    <lineage>
        <taxon>Eukaryota</taxon>
        <taxon>Metazoa</taxon>
        <taxon>Chordata</taxon>
        <taxon>Craniata</taxon>
        <taxon>Vertebrata</taxon>
        <taxon>Euteleostomi</taxon>
        <taxon>Actinopterygii</taxon>
        <taxon>Neopterygii</taxon>
        <taxon>Holostei</taxon>
        <taxon>Semionotiformes</taxon>
        <taxon>Lepisosteidae</taxon>
        <taxon>Lepisosteus</taxon>
    </lineage>
</organism>
<sequence length="287" mass="32304">MRAVLSLLTLLCSAPGAADKKDRSYEFSLESHEYPISSEPAHWADQHPYCGGRRQSPINVVTRKAQYDSSLEPFTFEGYDQTHSVTAENLGHSVHFALSSSVRTQGGHMPDWYKAVNFHLHWGWEAGPGSEHTIDGEQFPMELNTKQSVNTTKHIMGGNVLEQCMNALAVLSLQESSQDNPYYKVLIDALDEVKHAGNRTIITALQLVSILPKPQDLRKYYYYSGSVTVPDCDEAVVWAVFETPIRISREQLTAFSQKLLFRTEKPMKMTFRPTQPLNGRVVLRSSA</sequence>
<evidence type="ECO:0000313" key="20">
    <source>
        <dbReference type="Proteomes" id="UP000018468"/>
    </source>
</evidence>
<dbReference type="GO" id="GO:0098552">
    <property type="term" value="C:side of membrane"/>
    <property type="evidence" value="ECO:0007669"/>
    <property type="project" value="UniProtKB-KW"/>
</dbReference>
<dbReference type="Pfam" id="PF00194">
    <property type="entry name" value="Carb_anhydrase"/>
    <property type="match status" value="1"/>
</dbReference>
<evidence type="ECO:0000256" key="10">
    <source>
        <dbReference type="ARBA" id="ARBA00023180"/>
    </source>
</evidence>
<reference evidence="19" key="2">
    <citation type="submission" date="2025-08" db="UniProtKB">
        <authorList>
            <consortium name="Ensembl"/>
        </authorList>
    </citation>
    <scope>IDENTIFICATION</scope>
</reference>
<dbReference type="FunFam" id="3.10.200.10:FF:000003">
    <property type="entry name" value="Carbonic anhydrase 12"/>
    <property type="match status" value="1"/>
</dbReference>
<comment type="subcellular location">
    <subcellularLocation>
        <location evidence="1">Cell membrane</location>
        <topology evidence="1">Lipid-anchor</topology>
        <topology evidence="1">GPI-anchor</topology>
    </subcellularLocation>
</comment>
<evidence type="ECO:0000256" key="12">
    <source>
        <dbReference type="ARBA" id="ARBA00023288"/>
    </source>
</evidence>
<keyword evidence="10" id="KW-0325">Glycoprotein</keyword>